<name>A0ABW3ELF5_9ACTN</name>
<proteinExistence type="predicted"/>
<keyword evidence="2" id="KW-1185">Reference proteome</keyword>
<protein>
    <recommendedName>
        <fullName evidence="3">CopG family transcriptional regulator</fullName>
    </recommendedName>
</protein>
<reference evidence="2" key="1">
    <citation type="journal article" date="2019" name="Int. J. Syst. Evol. Microbiol.">
        <title>The Global Catalogue of Microorganisms (GCM) 10K type strain sequencing project: providing services to taxonomists for standard genome sequencing and annotation.</title>
        <authorList>
            <consortium name="The Broad Institute Genomics Platform"/>
            <consortium name="The Broad Institute Genome Sequencing Center for Infectious Disease"/>
            <person name="Wu L."/>
            <person name="Ma J."/>
        </authorList>
    </citation>
    <scope>NUCLEOTIDE SEQUENCE [LARGE SCALE GENOMIC DNA]</scope>
    <source>
        <strain evidence="2">JCM 31202</strain>
    </source>
</reference>
<sequence>MVTRGVDLPGELDARLVEIAAADAVSTNTVIVRAVAEFLARRDRRVASGEAADS</sequence>
<dbReference type="SUPFAM" id="SSF47598">
    <property type="entry name" value="Ribbon-helix-helix"/>
    <property type="match status" value="1"/>
</dbReference>
<dbReference type="InterPro" id="IPR010985">
    <property type="entry name" value="Ribbon_hlx_hlx"/>
</dbReference>
<gene>
    <name evidence="1" type="ORF">ACFQ11_11340</name>
</gene>
<accession>A0ABW3ELF5</accession>
<evidence type="ECO:0000313" key="2">
    <source>
        <dbReference type="Proteomes" id="UP001596972"/>
    </source>
</evidence>
<dbReference type="Proteomes" id="UP001596972">
    <property type="component" value="Unassembled WGS sequence"/>
</dbReference>
<comment type="caution">
    <text evidence="1">The sequence shown here is derived from an EMBL/GenBank/DDBJ whole genome shotgun (WGS) entry which is preliminary data.</text>
</comment>
<dbReference type="RefSeq" id="WP_378298026.1">
    <property type="nucleotide sequence ID" value="NZ_JBHTJA010000015.1"/>
</dbReference>
<dbReference type="EMBL" id="JBHTJA010000015">
    <property type="protein sequence ID" value="MFD0900987.1"/>
    <property type="molecule type" value="Genomic_DNA"/>
</dbReference>
<organism evidence="1 2">
    <name type="scientific">Actinomadura sediminis</name>
    <dbReference type="NCBI Taxonomy" id="1038904"/>
    <lineage>
        <taxon>Bacteria</taxon>
        <taxon>Bacillati</taxon>
        <taxon>Actinomycetota</taxon>
        <taxon>Actinomycetes</taxon>
        <taxon>Streptosporangiales</taxon>
        <taxon>Thermomonosporaceae</taxon>
        <taxon>Actinomadura</taxon>
    </lineage>
</organism>
<evidence type="ECO:0008006" key="3">
    <source>
        <dbReference type="Google" id="ProtNLM"/>
    </source>
</evidence>
<evidence type="ECO:0000313" key="1">
    <source>
        <dbReference type="EMBL" id="MFD0900987.1"/>
    </source>
</evidence>